<comment type="caution">
    <text evidence="2">The sequence shown here is derived from an EMBL/GenBank/DDBJ whole genome shotgun (WGS) entry which is preliminary data.</text>
</comment>
<organism evidence="2 3">
    <name type="scientific">Nocardia terpenica</name>
    <dbReference type="NCBI Taxonomy" id="455432"/>
    <lineage>
        <taxon>Bacteria</taxon>
        <taxon>Bacillati</taxon>
        <taxon>Actinomycetota</taxon>
        <taxon>Actinomycetes</taxon>
        <taxon>Mycobacteriales</taxon>
        <taxon>Nocardiaceae</taxon>
        <taxon>Nocardia</taxon>
    </lineage>
</organism>
<dbReference type="OrthoDB" id="8871309at2"/>
<feature type="signal peptide" evidence="1">
    <location>
        <begin position="1"/>
        <end position="24"/>
    </location>
</feature>
<keyword evidence="3" id="KW-1185">Reference proteome</keyword>
<dbReference type="AlphaFoldDB" id="A0A164JZ96"/>
<evidence type="ECO:0000313" key="3">
    <source>
        <dbReference type="Proteomes" id="UP000076512"/>
    </source>
</evidence>
<reference evidence="2 3" key="1">
    <citation type="submission" date="2016-04" db="EMBL/GenBank/DDBJ databases">
        <authorList>
            <person name="Evans L.H."/>
            <person name="Alamgir A."/>
            <person name="Owens N."/>
            <person name="Weber N.D."/>
            <person name="Virtaneva K."/>
            <person name="Barbian K."/>
            <person name="Babar A."/>
            <person name="Rosenke K."/>
        </authorList>
    </citation>
    <scope>NUCLEOTIDE SEQUENCE [LARGE SCALE GENOMIC DNA]</scope>
    <source>
        <strain evidence="2 3">IFM 0406</strain>
    </source>
</reference>
<dbReference type="Proteomes" id="UP000076512">
    <property type="component" value="Unassembled WGS sequence"/>
</dbReference>
<dbReference type="Gene3D" id="3.40.50.1820">
    <property type="entry name" value="alpha/beta hydrolase"/>
    <property type="match status" value="1"/>
</dbReference>
<feature type="chain" id="PRO_5007851071" description="Lipase" evidence="1">
    <location>
        <begin position="25"/>
        <end position="94"/>
    </location>
</feature>
<protein>
    <recommendedName>
        <fullName evidence="4">Lipase</fullName>
    </recommendedName>
</protein>
<dbReference type="SUPFAM" id="SSF53474">
    <property type="entry name" value="alpha/beta-Hydrolases"/>
    <property type="match status" value="1"/>
</dbReference>
<dbReference type="RefSeq" id="WP_067594643.1">
    <property type="nucleotide sequence ID" value="NZ_KV411304.1"/>
</dbReference>
<evidence type="ECO:0000256" key="1">
    <source>
        <dbReference type="SAM" id="SignalP"/>
    </source>
</evidence>
<evidence type="ECO:0008006" key="4">
    <source>
        <dbReference type="Google" id="ProtNLM"/>
    </source>
</evidence>
<name>A0A164JZ96_9NOCA</name>
<dbReference type="STRING" id="455432.AWN90_40825"/>
<dbReference type="EMBL" id="LWGR01000013">
    <property type="protein sequence ID" value="KZM70876.1"/>
    <property type="molecule type" value="Genomic_DNA"/>
</dbReference>
<dbReference type="InterPro" id="IPR029058">
    <property type="entry name" value="AB_hydrolase_fold"/>
</dbReference>
<proteinExistence type="predicted"/>
<keyword evidence="1" id="KW-0732">Signal</keyword>
<accession>A0A164JZ96</accession>
<sequence>MRSVVALLTTVFTWAFMASGLAVADSVRPADGSVSPPGANDWQCAPAAEHPRPVVLLHGTWGNQNTWDVLAPELVIHIVEQALDPSTPGITCEA</sequence>
<evidence type="ECO:0000313" key="2">
    <source>
        <dbReference type="EMBL" id="KZM70876.1"/>
    </source>
</evidence>
<gene>
    <name evidence="2" type="ORF">AWN90_40825</name>
</gene>